<feature type="transmembrane region" description="Helical" evidence="1">
    <location>
        <begin position="134"/>
        <end position="152"/>
    </location>
</feature>
<keyword evidence="1" id="KW-0812">Transmembrane</keyword>
<keyword evidence="3" id="KW-1185">Reference proteome</keyword>
<gene>
    <name evidence="2" type="ORF">CRV07_13415</name>
</gene>
<comment type="caution">
    <text evidence="2">The sequence shown here is derived from an EMBL/GenBank/DDBJ whole genome shotgun (WGS) entry which is preliminary data.</text>
</comment>
<proteinExistence type="predicted"/>
<keyword evidence="1" id="KW-0472">Membrane</keyword>
<dbReference type="EMBL" id="PDKK01000015">
    <property type="protein sequence ID" value="RXK02463.1"/>
    <property type="molecule type" value="Genomic_DNA"/>
</dbReference>
<accession>A0A4Q1AFV8</accession>
<organism evidence="2 3">
    <name type="scientific">Halarcobacter ebronensis</name>
    <dbReference type="NCBI Taxonomy" id="1462615"/>
    <lineage>
        <taxon>Bacteria</taxon>
        <taxon>Pseudomonadati</taxon>
        <taxon>Campylobacterota</taxon>
        <taxon>Epsilonproteobacteria</taxon>
        <taxon>Campylobacterales</taxon>
        <taxon>Arcobacteraceae</taxon>
        <taxon>Halarcobacter</taxon>
    </lineage>
</organism>
<reference evidence="2 3" key="1">
    <citation type="submission" date="2017-10" db="EMBL/GenBank/DDBJ databases">
        <title>Genomics of the genus Arcobacter.</title>
        <authorList>
            <person name="Perez-Cataluna A."/>
            <person name="Figueras M.J."/>
        </authorList>
    </citation>
    <scope>NUCLEOTIDE SEQUENCE [LARGE SCALE GENOMIC DNA]</scope>
    <source>
        <strain evidence="2 3">CECT 8441</strain>
    </source>
</reference>
<dbReference type="RefSeq" id="WP_129088143.1">
    <property type="nucleotide sequence ID" value="NZ_CP053836.1"/>
</dbReference>
<dbReference type="OrthoDB" id="5347323at2"/>
<name>A0A4Q1AFV8_9BACT</name>
<keyword evidence="1" id="KW-1133">Transmembrane helix</keyword>
<evidence type="ECO:0000313" key="3">
    <source>
        <dbReference type="Proteomes" id="UP000289758"/>
    </source>
</evidence>
<protein>
    <submittedName>
        <fullName evidence="2">Uncharacterized protein</fullName>
    </submittedName>
</protein>
<evidence type="ECO:0000313" key="2">
    <source>
        <dbReference type="EMBL" id="RXK02463.1"/>
    </source>
</evidence>
<dbReference type="Proteomes" id="UP000289758">
    <property type="component" value="Unassembled WGS sequence"/>
</dbReference>
<evidence type="ECO:0000256" key="1">
    <source>
        <dbReference type="SAM" id="Phobius"/>
    </source>
</evidence>
<sequence length="387" mass="44803">MSISINPMKEYIYDNTNKDIKSTIGFINDFAGLNSALVGIIQNKEFENMAQAFLNKMHKGLSGKEVIKINLANNEFLTATGKSFAKVSAYAVIIMSILDAIKYEKNEDYDALTATVGMITLNIVALFVTSGTPLVVFVSLSSIAYAIVMLKLEDSAFESYLKRSLFYKDTIYLESKDKKINGFSAKYLLETTNRKEELKAINSEGFTSAKKITNFIGENYKTNELYFDTALNNELSFLKASIYGYKLELLDRRKGKKLKNIYGNDVQLWQNTFVKIPKVIYDSENVKFIFVENDSYNIIEKSTLFDEKDYYVYDLYNQNFSYLEDFEFINKQKTSIIVISPQVELKYEFMYDYREIEYLDAINFKQVSFTIKDNEELKKFKEKKDKN</sequence>
<dbReference type="AlphaFoldDB" id="A0A4Q1AFV8"/>